<evidence type="ECO:0000313" key="3">
    <source>
        <dbReference type="Proteomes" id="UP000007879"/>
    </source>
</evidence>
<dbReference type="AlphaFoldDB" id="A0AAN0JJG4"/>
<dbReference type="RefSeq" id="XP_019857119.1">
    <property type="nucleotide sequence ID" value="XM_020001560.1"/>
</dbReference>
<keyword evidence="1" id="KW-0812">Transmembrane</keyword>
<reference evidence="2" key="2">
    <citation type="submission" date="2024-06" db="UniProtKB">
        <authorList>
            <consortium name="EnsemblMetazoa"/>
        </authorList>
    </citation>
    <scope>IDENTIFICATION</scope>
</reference>
<dbReference type="GeneID" id="109585467"/>
<protein>
    <submittedName>
        <fullName evidence="2">Uncharacterized protein</fullName>
    </submittedName>
</protein>
<proteinExistence type="predicted"/>
<evidence type="ECO:0000256" key="1">
    <source>
        <dbReference type="SAM" id="Phobius"/>
    </source>
</evidence>
<reference evidence="3" key="1">
    <citation type="journal article" date="2010" name="Nature">
        <title>The Amphimedon queenslandica genome and the evolution of animal complexity.</title>
        <authorList>
            <person name="Srivastava M."/>
            <person name="Simakov O."/>
            <person name="Chapman J."/>
            <person name="Fahey B."/>
            <person name="Gauthier M.E."/>
            <person name="Mitros T."/>
            <person name="Richards G.S."/>
            <person name="Conaco C."/>
            <person name="Dacre M."/>
            <person name="Hellsten U."/>
            <person name="Larroux C."/>
            <person name="Putnam N.H."/>
            <person name="Stanke M."/>
            <person name="Adamska M."/>
            <person name="Darling A."/>
            <person name="Degnan S.M."/>
            <person name="Oakley T.H."/>
            <person name="Plachetzki D.C."/>
            <person name="Zhai Y."/>
            <person name="Adamski M."/>
            <person name="Calcino A."/>
            <person name="Cummins S.F."/>
            <person name="Goodstein D.M."/>
            <person name="Harris C."/>
            <person name="Jackson D.J."/>
            <person name="Leys S.P."/>
            <person name="Shu S."/>
            <person name="Woodcroft B.J."/>
            <person name="Vervoort M."/>
            <person name="Kosik K.S."/>
            <person name="Manning G."/>
            <person name="Degnan B.M."/>
            <person name="Rokhsar D.S."/>
        </authorList>
    </citation>
    <scope>NUCLEOTIDE SEQUENCE [LARGE SCALE GENOMIC DNA]</scope>
</reference>
<sequence>MESKKTPFLLQEDTDEIKEKREKREENACRKTLILFLIVLLAVVVCAIIAISVAVALSLPSDQPTTEPTSDGLMVTTTTQEELSGEYYGSNGAGIRFQVVINSTYYTLIVTSISTGMDLINVMHPQSTNMTMTSINSTMFMIMRNSTSQMNDYIVPPNATGVMETMMMSSDPHMTDDLLQELDSINVNITRQLTLQLLALSEEALLIIEAAKALVEMNNVNSSYPPVRQFYLLGLQLEKMRGHSLGGASTVRKRSTTTKQYGRCAAGGGYCTASRCPYSRDGNDCFGMCGRGCSCWFFVCGDCCYHHYCETHDICCARKGFYTWACFRVLRDYFRSSCSSAYEC</sequence>
<dbReference type="EnsemblMetazoa" id="XM_020001560.1">
    <property type="protein sequence ID" value="XP_019857119.1"/>
    <property type="gene ID" value="LOC109585467"/>
</dbReference>
<organism evidence="2 3">
    <name type="scientific">Amphimedon queenslandica</name>
    <name type="common">Sponge</name>
    <dbReference type="NCBI Taxonomy" id="400682"/>
    <lineage>
        <taxon>Eukaryota</taxon>
        <taxon>Metazoa</taxon>
        <taxon>Porifera</taxon>
        <taxon>Demospongiae</taxon>
        <taxon>Heteroscleromorpha</taxon>
        <taxon>Haplosclerida</taxon>
        <taxon>Niphatidae</taxon>
        <taxon>Amphimedon</taxon>
    </lineage>
</organism>
<dbReference type="Proteomes" id="UP000007879">
    <property type="component" value="Unassembled WGS sequence"/>
</dbReference>
<evidence type="ECO:0000313" key="2">
    <source>
        <dbReference type="EnsemblMetazoa" id="XP_019857119.1"/>
    </source>
</evidence>
<name>A0AAN0JJG4_AMPQE</name>
<keyword evidence="1" id="KW-0472">Membrane</keyword>
<keyword evidence="1" id="KW-1133">Transmembrane helix</keyword>
<feature type="transmembrane region" description="Helical" evidence="1">
    <location>
        <begin position="33"/>
        <end position="59"/>
    </location>
</feature>
<accession>A0AAN0JJG4</accession>
<keyword evidence="3" id="KW-1185">Reference proteome</keyword>